<dbReference type="PANTHER" id="PTHR10374:SF30">
    <property type="entry name" value="LACTOYLGLUTATHIONE LYASE"/>
    <property type="match status" value="1"/>
</dbReference>
<keyword evidence="4 8" id="KW-0479">Metal-binding</keyword>
<comment type="catalytic activity">
    <reaction evidence="9">
        <text>(R)-S-lactoylglutathione = methylglyoxal + glutathione</text>
        <dbReference type="Rhea" id="RHEA:19069"/>
        <dbReference type="ChEBI" id="CHEBI:17158"/>
        <dbReference type="ChEBI" id="CHEBI:57474"/>
        <dbReference type="ChEBI" id="CHEBI:57925"/>
        <dbReference type="EC" id="4.4.1.5"/>
    </reaction>
</comment>
<dbReference type="PANTHER" id="PTHR10374">
    <property type="entry name" value="LACTOYLGLUTATHIONE LYASE GLYOXALASE I"/>
    <property type="match status" value="1"/>
</dbReference>
<dbReference type="STRING" id="698492.A0A0E9NCF6"/>
<accession>A0A0E9NCF6</accession>
<dbReference type="InterPro" id="IPR004360">
    <property type="entry name" value="Glyas_Fos-R_dOase_dom"/>
</dbReference>
<gene>
    <name evidence="11" type="ORF">G7K_1724-t1</name>
</gene>
<dbReference type="UniPathway" id="UPA00619">
    <property type="reaction ID" value="UER00675"/>
</dbReference>
<comment type="caution">
    <text evidence="11">The sequence shown here is derived from an EMBL/GenBank/DDBJ whole genome shotgun (WGS) entry which is preliminary data.</text>
</comment>
<reference evidence="11 12" key="2">
    <citation type="journal article" date="2014" name="J. Gen. Appl. Microbiol.">
        <title>The early diverging ascomycetous budding yeast Saitoella complicata has three histone deacetylases belonging to the Clr6, Hos2, and Rpd3 lineages.</title>
        <authorList>
            <person name="Nishida H."/>
            <person name="Matsumoto T."/>
            <person name="Kondo S."/>
            <person name="Hamamoto M."/>
            <person name="Yoshikawa H."/>
        </authorList>
    </citation>
    <scope>NUCLEOTIDE SEQUENCE [LARGE SCALE GENOMIC DNA]</scope>
    <source>
        <strain evidence="11 12">NRRL Y-17804</strain>
    </source>
</reference>
<evidence type="ECO:0000259" key="10">
    <source>
        <dbReference type="PROSITE" id="PS51819"/>
    </source>
</evidence>
<evidence type="ECO:0000256" key="7">
    <source>
        <dbReference type="PIRSR" id="PIRSR604361-1"/>
    </source>
</evidence>
<organism evidence="11 12">
    <name type="scientific">Saitoella complicata (strain BCRC 22490 / CBS 7301 / JCM 7358 / NBRC 10748 / NRRL Y-17804)</name>
    <dbReference type="NCBI Taxonomy" id="698492"/>
    <lineage>
        <taxon>Eukaryota</taxon>
        <taxon>Fungi</taxon>
        <taxon>Dikarya</taxon>
        <taxon>Ascomycota</taxon>
        <taxon>Taphrinomycotina</taxon>
        <taxon>Taphrinomycotina incertae sedis</taxon>
        <taxon>Saitoella</taxon>
    </lineage>
</organism>
<evidence type="ECO:0000256" key="6">
    <source>
        <dbReference type="ARBA" id="ARBA00023239"/>
    </source>
</evidence>
<dbReference type="EMBL" id="BACD03000009">
    <property type="protein sequence ID" value="GAO47519.1"/>
    <property type="molecule type" value="Genomic_DNA"/>
</dbReference>
<evidence type="ECO:0000256" key="2">
    <source>
        <dbReference type="ARBA" id="ARBA00010363"/>
    </source>
</evidence>
<feature type="binding site" evidence="8">
    <location>
        <position position="259"/>
    </location>
    <ligand>
        <name>Zn(2+)</name>
        <dbReference type="ChEBI" id="CHEBI:29105"/>
        <note>ligand shared between dimeric partners</note>
    </ligand>
</feature>
<dbReference type="GO" id="GO:0004462">
    <property type="term" value="F:lactoylglutathione lyase activity"/>
    <property type="evidence" value="ECO:0007669"/>
    <property type="project" value="UniProtKB-UniRule"/>
</dbReference>
<dbReference type="InterPro" id="IPR029068">
    <property type="entry name" value="Glyas_Bleomycin-R_OHBP_Dase"/>
</dbReference>
<dbReference type="GO" id="GO:0046872">
    <property type="term" value="F:metal ion binding"/>
    <property type="evidence" value="ECO:0007669"/>
    <property type="project" value="UniProtKB-UniRule"/>
</dbReference>
<dbReference type="RefSeq" id="XP_019023684.1">
    <property type="nucleotide sequence ID" value="XM_019166153.1"/>
</dbReference>
<dbReference type="NCBIfam" id="TIGR00068">
    <property type="entry name" value="glyox_I"/>
    <property type="match status" value="2"/>
</dbReference>
<dbReference type="InterPro" id="IPR037523">
    <property type="entry name" value="VOC_core"/>
</dbReference>
<dbReference type="AlphaFoldDB" id="A0A0E9NCF6"/>
<reference evidence="11 12" key="3">
    <citation type="journal article" date="2015" name="Genome Announc.">
        <title>Draft Genome Sequence of the Archiascomycetous Yeast Saitoella complicata.</title>
        <authorList>
            <person name="Yamauchi K."/>
            <person name="Kondo S."/>
            <person name="Hamamoto M."/>
            <person name="Takahashi Y."/>
            <person name="Ogura Y."/>
            <person name="Hayashi T."/>
            <person name="Nishida H."/>
        </authorList>
    </citation>
    <scope>NUCLEOTIDE SEQUENCE [LARGE SCALE GENOMIC DNA]</scope>
    <source>
        <strain evidence="11 12">NRRL Y-17804</strain>
    </source>
</reference>
<evidence type="ECO:0000256" key="4">
    <source>
        <dbReference type="ARBA" id="ARBA00022723"/>
    </source>
</evidence>
<feature type="domain" description="VOC" evidence="10">
    <location>
        <begin position="191"/>
        <end position="337"/>
    </location>
</feature>
<evidence type="ECO:0000256" key="1">
    <source>
        <dbReference type="ARBA" id="ARBA00005008"/>
    </source>
</evidence>
<dbReference type="SUPFAM" id="SSF54593">
    <property type="entry name" value="Glyoxalase/Bleomycin resistance protein/Dihydroxybiphenyl dioxygenase"/>
    <property type="match status" value="2"/>
</dbReference>
<comment type="pathway">
    <text evidence="1 9">Secondary metabolite metabolism; methylglyoxal degradation; (R)-lactate from methylglyoxal: step 1/2.</text>
</comment>
<dbReference type="PROSITE" id="PS00934">
    <property type="entry name" value="GLYOXALASE_I_1"/>
    <property type="match status" value="2"/>
</dbReference>
<dbReference type="EC" id="4.4.1.5" evidence="3 9"/>
<evidence type="ECO:0000256" key="9">
    <source>
        <dbReference type="RuleBase" id="RU361179"/>
    </source>
</evidence>
<protein>
    <recommendedName>
        <fullName evidence="3 9">Lactoylglutathione lyase</fullName>
        <ecNumber evidence="3 9">4.4.1.5</ecNumber>
    </recommendedName>
    <alternativeName>
        <fullName evidence="9">Glyoxalase I</fullName>
    </alternativeName>
</protein>
<dbReference type="CDD" id="cd07233">
    <property type="entry name" value="GlxI_Zn"/>
    <property type="match status" value="2"/>
</dbReference>
<dbReference type="OrthoDB" id="16820at2759"/>
<sequence>MLRAVHRASLFKNQLRSTPIAPALRTMSTDLSTYKFNHTMLRVKDPQASLKFYRDTLGMSLVNKWDFEEDKFSLYFLAYDSEGATEGGKPWSDREGILELTHNHGTENDPDFKPHNGNSDPRGFGHICISVDNIQAACERLEKAGVKFQKRLTDGRQKDIAFALDPDNYWVEIIGQPQKANVAETDLKNYRFNHTMIRVKDPRASLKFYTEQLGMEVVRKKVFDEAKFTLYFLAYTHGAGVPADDGRTNPVADREGILELTHNHGTESDPNFTPYHTGNDEPKGYGHIAISVDNIEAACKRFEENGVTFKKKLTDGRMNNIAFMLDPDGYWIEVIPKELAKE</sequence>
<comment type="similarity">
    <text evidence="2 9">Belongs to the glyoxalase I family.</text>
</comment>
<evidence type="ECO:0000313" key="11">
    <source>
        <dbReference type="EMBL" id="GAO47519.1"/>
    </source>
</evidence>
<name>A0A0E9NCF6_SAICN</name>
<proteinExistence type="inferred from homology"/>
<feature type="binding site" evidence="8">
    <location>
        <position position="333"/>
    </location>
    <ligand>
        <name>Zn(2+)</name>
        <dbReference type="ChEBI" id="CHEBI:29105"/>
        <note>ligand shared between dimeric partners</note>
    </ligand>
</feature>
<comment type="cofactor">
    <cofactor evidence="8">
        <name>Zn(2+)</name>
        <dbReference type="ChEBI" id="CHEBI:29105"/>
    </cofactor>
    <text evidence="8">Binds 1 zinc ion per subunit. In the homodimer, two zinc ions are bound between subunits.</text>
</comment>
<reference evidence="11 12" key="1">
    <citation type="journal article" date="2011" name="J. Gen. Appl. Microbiol.">
        <title>Draft genome sequencing of the enigmatic yeast Saitoella complicata.</title>
        <authorList>
            <person name="Nishida H."/>
            <person name="Hamamoto M."/>
            <person name="Sugiyama J."/>
        </authorList>
    </citation>
    <scope>NUCLEOTIDE SEQUENCE [LARGE SCALE GENOMIC DNA]</scope>
    <source>
        <strain evidence="11 12">NRRL Y-17804</strain>
    </source>
</reference>
<dbReference type="PROSITE" id="PS51819">
    <property type="entry name" value="VOC"/>
    <property type="match status" value="2"/>
</dbReference>
<comment type="function">
    <text evidence="9">Catalyzes the conversion of hemimercaptal, formed from methylglyoxal and glutathione, to S-lactoylglutathione.</text>
</comment>
<evidence type="ECO:0000256" key="8">
    <source>
        <dbReference type="PIRSR" id="PIRSR604361-3"/>
    </source>
</evidence>
<feature type="active site" description="Proton donor/acceptor" evidence="7">
    <location>
        <position position="333"/>
    </location>
</feature>
<dbReference type="Pfam" id="PF00903">
    <property type="entry name" value="Glyoxalase"/>
    <property type="match status" value="2"/>
</dbReference>
<evidence type="ECO:0000313" key="12">
    <source>
        <dbReference type="Proteomes" id="UP000033140"/>
    </source>
</evidence>
<keyword evidence="12" id="KW-1185">Reference proteome</keyword>
<evidence type="ECO:0000256" key="5">
    <source>
        <dbReference type="ARBA" id="ARBA00022833"/>
    </source>
</evidence>
<dbReference type="Proteomes" id="UP000033140">
    <property type="component" value="Unassembled WGS sequence"/>
</dbReference>
<keyword evidence="5 8" id="KW-0862">Zinc</keyword>
<dbReference type="OMA" id="MGDAWGH"/>
<evidence type="ECO:0000256" key="3">
    <source>
        <dbReference type="ARBA" id="ARBA00012081"/>
    </source>
</evidence>
<keyword evidence="6 9" id="KW-0456">Lyase</keyword>
<dbReference type="PROSITE" id="PS00935">
    <property type="entry name" value="GLYOXALASE_I_2"/>
    <property type="match status" value="2"/>
</dbReference>
<dbReference type="Gene3D" id="3.10.180.10">
    <property type="entry name" value="2,3-Dihydroxybiphenyl 1,2-Dioxygenase, domain 1"/>
    <property type="match status" value="2"/>
</dbReference>
<dbReference type="InterPro" id="IPR018146">
    <property type="entry name" value="Glyoxalase_1_CS"/>
</dbReference>
<dbReference type="InterPro" id="IPR004361">
    <property type="entry name" value="Glyoxalase_1"/>
</dbReference>
<feature type="domain" description="VOC" evidence="10">
    <location>
        <begin position="35"/>
        <end position="176"/>
    </location>
</feature>
<feature type="binding site" evidence="8">
    <location>
        <position position="287"/>
    </location>
    <ligand>
        <name>Zn(2+)</name>
        <dbReference type="ChEBI" id="CHEBI:29105"/>
        <note>ligand shared between dimeric partners</note>
    </ligand>
</feature>